<comment type="caution">
    <text evidence="2">The sequence shown here is derived from an EMBL/GenBank/DDBJ whole genome shotgun (WGS) entry which is preliminary data.</text>
</comment>
<name>A0ABX2TX33_CLOLD</name>
<dbReference type="InterPro" id="IPR000257">
    <property type="entry name" value="Uroporphyrinogen_deCOase"/>
</dbReference>
<dbReference type="Pfam" id="PF01208">
    <property type="entry name" value="URO-D"/>
    <property type="match status" value="1"/>
</dbReference>
<sequence>MDGNWELFLHYFAEFPKASCVWDPDHITDIRKIKEILGDKMCITGNVPPALTSVGTPEDCYNYARDLVELFKDDGGFIMNSGCSVPPNAKRENVEAVVLATLGK</sequence>
<keyword evidence="3" id="KW-1185">Reference proteome</keyword>
<keyword evidence="2" id="KW-0456">Lyase</keyword>
<dbReference type="SUPFAM" id="SSF51726">
    <property type="entry name" value="UROD/MetE-like"/>
    <property type="match status" value="1"/>
</dbReference>
<proteinExistence type="predicted"/>
<dbReference type="EMBL" id="LITS01000004">
    <property type="protein sequence ID" value="OAA88430.1"/>
    <property type="molecule type" value="Genomic_DNA"/>
</dbReference>
<gene>
    <name evidence="2" type="primary">hemE_12</name>
    <name evidence="2" type="ORF">WX45_02750</name>
</gene>
<evidence type="ECO:0000313" key="2">
    <source>
        <dbReference type="EMBL" id="OAA88430.1"/>
    </source>
</evidence>
<protein>
    <submittedName>
        <fullName evidence="2">Uroporphyrinogen decarboxylase</fullName>
        <ecNumber evidence="2">4.1.1.37</ecNumber>
    </submittedName>
</protein>
<dbReference type="Proteomes" id="UP000077020">
    <property type="component" value="Unassembled WGS sequence"/>
</dbReference>
<evidence type="ECO:0000259" key="1">
    <source>
        <dbReference type="Pfam" id="PF01208"/>
    </source>
</evidence>
<dbReference type="Gene3D" id="3.20.20.210">
    <property type="match status" value="1"/>
</dbReference>
<feature type="domain" description="Uroporphyrinogen decarboxylase (URO-D)" evidence="1">
    <location>
        <begin position="3"/>
        <end position="99"/>
    </location>
</feature>
<dbReference type="PANTHER" id="PTHR47099">
    <property type="entry name" value="METHYLCOBAMIDE:COM METHYLTRANSFERASE MTBA"/>
    <property type="match status" value="1"/>
</dbReference>
<dbReference type="EC" id="4.1.1.37" evidence="2"/>
<reference evidence="2 3" key="1">
    <citation type="journal article" date="2016" name="Biotechnol. Bioeng.">
        <title>Traits of selected Clostridium strains for syngas fermentation to ethanol.</title>
        <authorList>
            <person name="Martin M.E."/>
            <person name="Richter H."/>
            <person name="Saha S."/>
            <person name="Angenent L.T."/>
        </authorList>
    </citation>
    <scope>NUCLEOTIDE SEQUENCE [LARGE SCALE GENOMIC DNA]</scope>
    <source>
        <strain evidence="2 3">PETC</strain>
    </source>
</reference>
<evidence type="ECO:0000313" key="3">
    <source>
        <dbReference type="Proteomes" id="UP000077020"/>
    </source>
</evidence>
<dbReference type="RefSeq" id="WP_049781886.1">
    <property type="nucleotide sequence ID" value="NC_014328.1"/>
</dbReference>
<dbReference type="InterPro" id="IPR038071">
    <property type="entry name" value="UROD/MetE-like_sf"/>
</dbReference>
<organism evidence="2 3">
    <name type="scientific">Clostridium ljungdahlii (strain ATCC 55383 / DSM 13528 / PETC)</name>
    <dbReference type="NCBI Taxonomy" id="748727"/>
    <lineage>
        <taxon>Bacteria</taxon>
        <taxon>Bacillati</taxon>
        <taxon>Bacillota</taxon>
        <taxon>Clostridia</taxon>
        <taxon>Eubacteriales</taxon>
        <taxon>Clostridiaceae</taxon>
        <taxon>Clostridium</taxon>
    </lineage>
</organism>
<dbReference type="InterPro" id="IPR052024">
    <property type="entry name" value="Methanogen_methyltrans"/>
</dbReference>
<dbReference type="GO" id="GO:0004853">
    <property type="term" value="F:uroporphyrinogen decarboxylase activity"/>
    <property type="evidence" value="ECO:0007669"/>
    <property type="project" value="UniProtKB-EC"/>
</dbReference>
<dbReference type="PANTHER" id="PTHR47099:SF1">
    <property type="entry name" value="METHYLCOBAMIDE:COM METHYLTRANSFERASE MTBA"/>
    <property type="match status" value="1"/>
</dbReference>
<accession>A0ABX2TX33</accession>